<gene>
    <name evidence="6" type="primary">rnfG</name>
    <name evidence="9" type="ORF">AYP45_13315</name>
</gene>
<evidence type="ECO:0000256" key="6">
    <source>
        <dbReference type="HAMAP-Rule" id="MF_00479"/>
    </source>
</evidence>
<organism evidence="9 10">
    <name type="scientific">Candidatus Brocadia carolinensis</name>
    <dbReference type="NCBI Taxonomy" id="1004156"/>
    <lineage>
        <taxon>Bacteria</taxon>
        <taxon>Pseudomonadati</taxon>
        <taxon>Planctomycetota</taxon>
        <taxon>Candidatus Brocadiia</taxon>
        <taxon>Candidatus Brocadiales</taxon>
        <taxon>Candidatus Brocadiaceae</taxon>
        <taxon>Candidatus Brocadia</taxon>
    </lineage>
</organism>
<keyword evidence="6 7" id="KW-0472">Membrane</keyword>
<keyword evidence="4 6" id="KW-0288">FMN</keyword>
<sequence>MQKKAQYTITLMIVSLLASVGVSSTFLLTKDTIKRKELAVRTEALYMVLPGLESSPSEITSSEVADQDRVYKGLDAAGQLIGYAACGEAQGYSSRIKVMVGMDPHLEKIIGVNILAQNETPGLGTKMTEVESTSTLWSVIFGRELTTIDWDSEEGWQLPMFRQPERIKKIRINEKKRKKTQPWFQQQFKEKTYHQLIVTKIKDDGKITAITGATISTKAAVNAVQDAIHKIKNIVQSPAWEIK</sequence>
<comment type="caution">
    <text evidence="9">The sequence shown here is derived from an EMBL/GenBank/DDBJ whole genome shotgun (WGS) entry which is preliminary data.</text>
</comment>
<reference evidence="9 10" key="1">
    <citation type="journal article" date="2017" name="Water Res.">
        <title>Discovery and metagenomic analysis of an anammox bacterial enrichment related to Candidatus "Brocadia caroliniensis" in a full-scale glycerol-fed nitritation-denitritation separate centrate treatment process.</title>
        <authorList>
            <person name="Park H."/>
            <person name="Brotto A.C."/>
            <person name="van Loosdrecht M.C."/>
            <person name="Chandran K."/>
        </authorList>
    </citation>
    <scope>NUCLEOTIDE SEQUENCE [LARGE SCALE GENOMIC DNA]</scope>
    <source>
        <strain evidence="9">26THWARD</strain>
    </source>
</reference>
<dbReference type="SMART" id="SM00900">
    <property type="entry name" value="FMN_bind"/>
    <property type="match status" value="1"/>
</dbReference>
<keyword evidence="6 7" id="KW-1133">Transmembrane helix</keyword>
<evidence type="ECO:0000313" key="9">
    <source>
        <dbReference type="EMBL" id="OOP55628.1"/>
    </source>
</evidence>
<comment type="subunit">
    <text evidence="6">The complex is composed of six subunits: RnfA, RnfB, RnfC, RnfD, RnfE and RnfG.</text>
</comment>
<evidence type="ECO:0000256" key="1">
    <source>
        <dbReference type="ARBA" id="ARBA00022448"/>
    </source>
</evidence>
<feature type="modified residue" description="FMN phosphoryl threonine" evidence="6">
    <location>
        <position position="214"/>
    </location>
</feature>
<comment type="subcellular location">
    <subcellularLocation>
        <location evidence="6">Cell membrane</location>
        <topology evidence="6">Single-pass membrane protein</topology>
    </subcellularLocation>
</comment>
<evidence type="ECO:0000256" key="3">
    <source>
        <dbReference type="ARBA" id="ARBA00022630"/>
    </source>
</evidence>
<dbReference type="EC" id="7.-.-.-" evidence="6"/>
<comment type="similarity">
    <text evidence="6">Belongs to the RnfG family.</text>
</comment>
<dbReference type="PANTHER" id="PTHR36118:SF1">
    <property type="entry name" value="ION-TRANSLOCATING OXIDOREDUCTASE COMPLEX SUBUNIT G"/>
    <property type="match status" value="1"/>
</dbReference>
<name>A0A1V4AR72_9BACT</name>
<dbReference type="PANTHER" id="PTHR36118">
    <property type="entry name" value="ION-TRANSLOCATING OXIDOREDUCTASE COMPLEX SUBUNIT G"/>
    <property type="match status" value="1"/>
</dbReference>
<keyword evidence="1 6" id="KW-0813">Transport</keyword>
<dbReference type="GO" id="GO:0005886">
    <property type="term" value="C:plasma membrane"/>
    <property type="evidence" value="ECO:0007669"/>
    <property type="project" value="UniProtKB-SubCell"/>
</dbReference>
<keyword evidence="6 7" id="KW-0812">Transmembrane</keyword>
<dbReference type="STRING" id="1004156.AYP45_13315"/>
<dbReference type="AlphaFoldDB" id="A0A1V4AR72"/>
<comment type="cofactor">
    <cofactor evidence="6">
        <name>FMN</name>
        <dbReference type="ChEBI" id="CHEBI:58210"/>
    </cofactor>
</comment>
<keyword evidence="3 6" id="KW-0285">Flavoprotein</keyword>
<dbReference type="GO" id="GO:0010181">
    <property type="term" value="F:FMN binding"/>
    <property type="evidence" value="ECO:0007669"/>
    <property type="project" value="InterPro"/>
</dbReference>
<protein>
    <recommendedName>
        <fullName evidence="6">Ion-translocating oxidoreductase complex subunit G</fullName>
        <ecNumber evidence="6">7.-.-.-</ecNumber>
    </recommendedName>
    <alternativeName>
        <fullName evidence="6">Rnf electron transport complex subunit G</fullName>
    </alternativeName>
</protein>
<keyword evidence="2 6" id="KW-0597">Phosphoprotein</keyword>
<evidence type="ECO:0000256" key="2">
    <source>
        <dbReference type="ARBA" id="ARBA00022553"/>
    </source>
</evidence>
<keyword evidence="6" id="KW-1278">Translocase</keyword>
<dbReference type="HAMAP" id="MF_00479">
    <property type="entry name" value="RsxG_RnfG"/>
    <property type="match status" value="1"/>
</dbReference>
<evidence type="ECO:0000256" key="4">
    <source>
        <dbReference type="ARBA" id="ARBA00022643"/>
    </source>
</evidence>
<accession>A0A1V4AR72</accession>
<proteinExistence type="inferred from homology"/>
<evidence type="ECO:0000259" key="8">
    <source>
        <dbReference type="SMART" id="SM00900"/>
    </source>
</evidence>
<dbReference type="GO" id="GO:0009055">
    <property type="term" value="F:electron transfer activity"/>
    <property type="evidence" value="ECO:0007669"/>
    <property type="project" value="InterPro"/>
</dbReference>
<dbReference type="GO" id="GO:0022900">
    <property type="term" value="P:electron transport chain"/>
    <property type="evidence" value="ECO:0007669"/>
    <property type="project" value="UniProtKB-UniRule"/>
</dbReference>
<dbReference type="Gene3D" id="3.90.1010.20">
    <property type="match status" value="1"/>
</dbReference>
<comment type="function">
    <text evidence="6">Part of a membrane-bound complex that couples electron transfer with translocation of ions across the membrane.</text>
</comment>
<dbReference type="PIRSF" id="PIRSF006091">
    <property type="entry name" value="E_trnsport_RnfG"/>
    <property type="match status" value="1"/>
</dbReference>
<keyword evidence="5 6" id="KW-0249">Electron transport</keyword>
<evidence type="ECO:0000256" key="5">
    <source>
        <dbReference type="ARBA" id="ARBA00022982"/>
    </source>
</evidence>
<feature type="transmembrane region" description="Helical" evidence="7">
    <location>
        <begin position="6"/>
        <end position="28"/>
    </location>
</feature>
<dbReference type="EMBL" id="AYTS01000126">
    <property type="protein sequence ID" value="OOP55628.1"/>
    <property type="molecule type" value="Genomic_DNA"/>
</dbReference>
<dbReference type="InterPro" id="IPR007329">
    <property type="entry name" value="FMN-bd"/>
</dbReference>
<dbReference type="Proteomes" id="UP000189681">
    <property type="component" value="Unassembled WGS sequence"/>
</dbReference>
<keyword evidence="6" id="KW-1003">Cell membrane</keyword>
<dbReference type="InterPro" id="IPR010209">
    <property type="entry name" value="Ion_transpt_RnfG/RsxG"/>
</dbReference>
<evidence type="ECO:0000256" key="7">
    <source>
        <dbReference type="SAM" id="Phobius"/>
    </source>
</evidence>
<evidence type="ECO:0000313" key="10">
    <source>
        <dbReference type="Proteomes" id="UP000189681"/>
    </source>
</evidence>
<feature type="domain" description="FMN-binding" evidence="8">
    <location>
        <begin position="91"/>
        <end position="231"/>
    </location>
</feature>
<dbReference type="Pfam" id="PF04205">
    <property type="entry name" value="FMN_bind"/>
    <property type="match status" value="1"/>
</dbReference>